<evidence type="ECO:0000313" key="5">
    <source>
        <dbReference type="Proteomes" id="UP000518266"/>
    </source>
</evidence>
<proteinExistence type="predicted"/>
<dbReference type="PROSITE" id="PS50297">
    <property type="entry name" value="ANK_REP_REGION"/>
    <property type="match status" value="3"/>
</dbReference>
<feature type="repeat" description="ANK" evidence="3">
    <location>
        <begin position="87"/>
        <end position="119"/>
    </location>
</feature>
<protein>
    <recommendedName>
        <fullName evidence="6">Ankyrin repeat domain 10b</fullName>
    </recommendedName>
</protein>
<sequence length="403" mass="42795">MSVGLESGFSSEEVLNSRFPLHRACRDGDVGALCSLLQRTSNPADLSVEDTFYGWTPIHWAAHFGKLECVMRLVQVGCGVNAVTSRFAQTPTHIAAFGGHPQCLLWLLQAGADINRQDYVGESPIHKAARAGSLECINTLLIQGAKADMRNASGLTAANLAHAQGFQECAEILSNAQNFQQNIAQSHNGTFLNGMTQNGGHARPTIQGRSFLNGVPNRKRSFDGMEANPGKKARPNGLGMPAELHNGSGPLGGAGEAQMETMNMESTVTSGGPGPFAFGLNGVAPPQGLGAVDQCADRGGPERSCPATKELEVITVASMQTPCRCTNSYAYLLCGDFSSNGHNLPQPSVWCDPAAEILQSQLLYSDSESGGSAGSQVEHQRSVKAEQLYDHAFFTTMLLYHGS</sequence>
<dbReference type="PANTHER" id="PTHR24201">
    <property type="entry name" value="ANK_REP_REGION DOMAIN-CONTAINING PROTEIN"/>
    <property type="match status" value="1"/>
</dbReference>
<dbReference type="Gene3D" id="1.25.40.20">
    <property type="entry name" value="Ankyrin repeat-containing domain"/>
    <property type="match status" value="1"/>
</dbReference>
<dbReference type="InterPro" id="IPR002110">
    <property type="entry name" value="Ankyrin_rpt"/>
</dbReference>
<accession>A0A7J5Y469</accession>
<dbReference type="PRINTS" id="PR01415">
    <property type="entry name" value="ANKYRIN"/>
</dbReference>
<dbReference type="AlphaFoldDB" id="A0A7J5Y469"/>
<dbReference type="PANTHER" id="PTHR24201:SF17">
    <property type="entry name" value="ANKYRIN REPEAT DOMAIN-CONTAINING PROTEIN 10-LIKE ISOFORM X1"/>
    <property type="match status" value="1"/>
</dbReference>
<comment type="caution">
    <text evidence="4">The sequence shown here is derived from an EMBL/GenBank/DDBJ whole genome shotgun (WGS) entry which is preliminary data.</text>
</comment>
<organism evidence="4 5">
    <name type="scientific">Dissostichus mawsoni</name>
    <name type="common">Antarctic cod</name>
    <dbReference type="NCBI Taxonomy" id="36200"/>
    <lineage>
        <taxon>Eukaryota</taxon>
        <taxon>Metazoa</taxon>
        <taxon>Chordata</taxon>
        <taxon>Craniata</taxon>
        <taxon>Vertebrata</taxon>
        <taxon>Euteleostomi</taxon>
        <taxon>Actinopterygii</taxon>
        <taxon>Neopterygii</taxon>
        <taxon>Teleostei</taxon>
        <taxon>Neoteleostei</taxon>
        <taxon>Acanthomorphata</taxon>
        <taxon>Eupercaria</taxon>
        <taxon>Perciformes</taxon>
        <taxon>Notothenioidei</taxon>
        <taxon>Nototheniidae</taxon>
        <taxon>Dissostichus</taxon>
    </lineage>
</organism>
<evidence type="ECO:0000256" key="1">
    <source>
        <dbReference type="ARBA" id="ARBA00022737"/>
    </source>
</evidence>
<dbReference type="PROSITE" id="PS50088">
    <property type="entry name" value="ANK_REPEAT"/>
    <property type="match status" value="3"/>
</dbReference>
<evidence type="ECO:0000256" key="2">
    <source>
        <dbReference type="ARBA" id="ARBA00023043"/>
    </source>
</evidence>
<name>A0A7J5Y469_DISMA</name>
<evidence type="ECO:0000313" key="4">
    <source>
        <dbReference type="EMBL" id="KAF3843128.1"/>
    </source>
</evidence>
<dbReference type="SUPFAM" id="SSF48403">
    <property type="entry name" value="Ankyrin repeat"/>
    <property type="match status" value="1"/>
</dbReference>
<feature type="repeat" description="ANK" evidence="3">
    <location>
        <begin position="53"/>
        <end position="85"/>
    </location>
</feature>
<dbReference type="InterPro" id="IPR050776">
    <property type="entry name" value="Ank_Repeat/CDKN_Inhibitor"/>
</dbReference>
<dbReference type="EMBL" id="JAAKFY010000018">
    <property type="protein sequence ID" value="KAF3843128.1"/>
    <property type="molecule type" value="Genomic_DNA"/>
</dbReference>
<dbReference type="Proteomes" id="UP000518266">
    <property type="component" value="Unassembled WGS sequence"/>
</dbReference>
<dbReference type="SMART" id="SM00248">
    <property type="entry name" value="ANK"/>
    <property type="match status" value="4"/>
</dbReference>
<dbReference type="Pfam" id="PF12796">
    <property type="entry name" value="Ank_2"/>
    <property type="match status" value="2"/>
</dbReference>
<keyword evidence="1" id="KW-0677">Repeat</keyword>
<dbReference type="OrthoDB" id="5402602at2759"/>
<reference evidence="4 5" key="1">
    <citation type="submission" date="2020-03" db="EMBL/GenBank/DDBJ databases">
        <title>Dissostichus mawsoni Genome sequencing and assembly.</title>
        <authorList>
            <person name="Park H."/>
        </authorList>
    </citation>
    <scope>NUCLEOTIDE SEQUENCE [LARGE SCALE GENOMIC DNA]</scope>
    <source>
        <strain evidence="4">DM0001</strain>
        <tissue evidence="4">Muscle</tissue>
    </source>
</reference>
<keyword evidence="5" id="KW-1185">Reference proteome</keyword>
<feature type="repeat" description="ANK" evidence="3">
    <location>
        <begin position="120"/>
        <end position="152"/>
    </location>
</feature>
<dbReference type="InterPro" id="IPR036770">
    <property type="entry name" value="Ankyrin_rpt-contain_sf"/>
</dbReference>
<evidence type="ECO:0000256" key="3">
    <source>
        <dbReference type="PROSITE-ProRule" id="PRU00023"/>
    </source>
</evidence>
<keyword evidence="2 3" id="KW-0040">ANK repeat</keyword>
<evidence type="ECO:0008006" key="6">
    <source>
        <dbReference type="Google" id="ProtNLM"/>
    </source>
</evidence>
<gene>
    <name evidence="4" type="ORF">F7725_001977</name>
</gene>